<name>A0A0W8F2Y8_9ZZZZ</name>
<comment type="caution">
    <text evidence="1">The sequence shown here is derived from an EMBL/GenBank/DDBJ whole genome shotgun (WGS) entry which is preliminary data.</text>
</comment>
<dbReference type="AlphaFoldDB" id="A0A0W8F2Y8"/>
<reference evidence="1" key="1">
    <citation type="journal article" date="2015" name="Proc. Natl. Acad. Sci. U.S.A.">
        <title>Networks of energetic and metabolic interactions define dynamics in microbial communities.</title>
        <authorList>
            <person name="Embree M."/>
            <person name="Liu J.K."/>
            <person name="Al-Bassam M.M."/>
            <person name="Zengler K."/>
        </authorList>
    </citation>
    <scope>NUCLEOTIDE SEQUENCE</scope>
</reference>
<dbReference type="EMBL" id="LNQE01001580">
    <property type="protein sequence ID" value="KUG15165.1"/>
    <property type="molecule type" value="Genomic_DNA"/>
</dbReference>
<organism evidence="1">
    <name type="scientific">hydrocarbon metagenome</name>
    <dbReference type="NCBI Taxonomy" id="938273"/>
    <lineage>
        <taxon>unclassified sequences</taxon>
        <taxon>metagenomes</taxon>
        <taxon>ecological metagenomes</taxon>
    </lineage>
</organism>
<sequence>MQPAVLSLTLSIDLTGCAEDVPDTDQASAGGWGYVIDTPLA</sequence>
<gene>
    <name evidence="1" type="ORF">ASZ90_015186</name>
</gene>
<evidence type="ECO:0000313" key="1">
    <source>
        <dbReference type="EMBL" id="KUG15165.1"/>
    </source>
</evidence>
<protein>
    <submittedName>
        <fullName evidence="1">Uncharacterized protein</fullName>
    </submittedName>
</protein>
<accession>A0A0W8F2Y8</accession>
<proteinExistence type="predicted"/>